<dbReference type="Proteomes" id="UP001199525">
    <property type="component" value="Unassembled WGS sequence"/>
</dbReference>
<name>A0ABS8IKM4_9NOSO</name>
<keyword evidence="2" id="KW-1185">Reference proteome</keyword>
<dbReference type="EMBL" id="JAIVFQ010000161">
    <property type="protein sequence ID" value="MCC5604825.1"/>
    <property type="molecule type" value="Genomic_DNA"/>
</dbReference>
<sequence>MMSGVLVENLARRFGLVAFVLEKSLLRENLKQDPVLEILAVIRQSNATNSKVTQQE</sequence>
<protein>
    <submittedName>
        <fullName evidence="1">Uncharacterized protein</fullName>
    </submittedName>
</protein>
<evidence type="ECO:0000313" key="2">
    <source>
        <dbReference type="Proteomes" id="UP001199525"/>
    </source>
</evidence>
<reference evidence="1 2" key="1">
    <citation type="journal article" date="2021" name="Microorganisms">
        <title>Genome Evolution of Filamentous Cyanobacterium Nostoc Species: From Facultative Symbiosis to Free Living.</title>
        <authorList>
            <person name="Huo D."/>
            <person name="Li H."/>
            <person name="Cai F."/>
            <person name="Guo X."/>
            <person name="Qiao Z."/>
            <person name="Wang W."/>
            <person name="Yu G."/>
            <person name="Li R."/>
        </authorList>
    </citation>
    <scope>NUCLEOTIDE SEQUENCE [LARGE SCALE GENOMIC DNA]</scope>
    <source>
        <strain evidence="1 2">CHAB 5714</strain>
    </source>
</reference>
<organism evidence="1 2">
    <name type="scientific">Nostoc favosum CHAB5714</name>
    <dbReference type="NCBI Taxonomy" id="2780399"/>
    <lineage>
        <taxon>Bacteria</taxon>
        <taxon>Bacillati</taxon>
        <taxon>Cyanobacteriota</taxon>
        <taxon>Cyanophyceae</taxon>
        <taxon>Nostocales</taxon>
        <taxon>Nostocaceae</taxon>
        <taxon>Nostoc</taxon>
        <taxon>Nostoc favosum</taxon>
    </lineage>
</organism>
<proteinExistence type="predicted"/>
<comment type="caution">
    <text evidence="1">The sequence shown here is derived from an EMBL/GenBank/DDBJ whole genome shotgun (WGS) entry which is preliminary data.</text>
</comment>
<gene>
    <name evidence="1" type="ORF">LC586_38250</name>
</gene>
<accession>A0ABS8IKM4</accession>
<evidence type="ECO:0000313" key="1">
    <source>
        <dbReference type="EMBL" id="MCC5604825.1"/>
    </source>
</evidence>
<dbReference type="RefSeq" id="WP_229490946.1">
    <property type="nucleotide sequence ID" value="NZ_JAIVFQ010000161.1"/>
</dbReference>